<feature type="non-terminal residue" evidence="1">
    <location>
        <position position="1"/>
    </location>
</feature>
<dbReference type="EMBL" id="HACG01010697">
    <property type="protein sequence ID" value="CEK57562.1"/>
    <property type="molecule type" value="Transcribed_RNA"/>
</dbReference>
<organism evidence="1">
    <name type="scientific">Arion vulgaris</name>
    <dbReference type="NCBI Taxonomy" id="1028688"/>
    <lineage>
        <taxon>Eukaryota</taxon>
        <taxon>Metazoa</taxon>
        <taxon>Spiralia</taxon>
        <taxon>Lophotrochozoa</taxon>
        <taxon>Mollusca</taxon>
        <taxon>Gastropoda</taxon>
        <taxon>Heterobranchia</taxon>
        <taxon>Euthyneura</taxon>
        <taxon>Panpulmonata</taxon>
        <taxon>Eupulmonata</taxon>
        <taxon>Stylommatophora</taxon>
        <taxon>Helicina</taxon>
        <taxon>Arionoidea</taxon>
        <taxon>Arionidae</taxon>
        <taxon>Arion</taxon>
    </lineage>
</organism>
<sequence>SEELLDVNGYQNIKTPTVNNLCSPSEISYFGMSQSDISLSSVRNQGNEFSAQTEYQHPLDGFEVFESSKNDVCVSNNELNSSLTNPDDNSVNTTNGLDINIEQNSDAAQHFQHLSSIGNSCSEVENIYKANEIISASINSNNSQTLLNPLLDFEMRDVPSETNNGMTEEKHASCDFTGETISDDALVESQSNQDMFHSVQQMGNEKSTENIIFPVNNSEDCNSQVLKALTSHETVNVLTTPNSNYI</sequence>
<name>A0A0B6YN28_9EUPU</name>
<gene>
    <name evidence="1" type="primary">ORF30498</name>
</gene>
<dbReference type="AlphaFoldDB" id="A0A0B6YN28"/>
<accession>A0A0B6YN28</accession>
<proteinExistence type="predicted"/>
<reference evidence="1" key="1">
    <citation type="submission" date="2014-12" db="EMBL/GenBank/DDBJ databases">
        <title>Insight into the proteome of Arion vulgaris.</title>
        <authorList>
            <person name="Aradska J."/>
            <person name="Bulat T."/>
            <person name="Smidak R."/>
            <person name="Sarate P."/>
            <person name="Gangsoo J."/>
            <person name="Sialana F."/>
            <person name="Bilban M."/>
            <person name="Lubec G."/>
        </authorList>
    </citation>
    <scope>NUCLEOTIDE SEQUENCE</scope>
    <source>
        <tissue evidence="1">Skin</tissue>
    </source>
</reference>
<evidence type="ECO:0000313" key="1">
    <source>
        <dbReference type="EMBL" id="CEK57562.1"/>
    </source>
</evidence>
<protein>
    <submittedName>
        <fullName evidence="1">Uncharacterized protein</fullName>
    </submittedName>
</protein>
<feature type="non-terminal residue" evidence="1">
    <location>
        <position position="246"/>
    </location>
</feature>